<dbReference type="InterPro" id="IPR005119">
    <property type="entry name" value="LysR_subst-bd"/>
</dbReference>
<evidence type="ECO:0000313" key="6">
    <source>
        <dbReference type="EMBL" id="MBB1488968.1"/>
    </source>
</evidence>
<dbReference type="GO" id="GO:0043565">
    <property type="term" value="F:sequence-specific DNA binding"/>
    <property type="evidence" value="ECO:0007669"/>
    <property type="project" value="TreeGrafter"/>
</dbReference>
<dbReference type="InterPro" id="IPR036388">
    <property type="entry name" value="WH-like_DNA-bd_sf"/>
</dbReference>
<dbReference type="FunFam" id="1.10.10.10:FF:000001">
    <property type="entry name" value="LysR family transcriptional regulator"/>
    <property type="match status" value="1"/>
</dbReference>
<dbReference type="Gene3D" id="3.40.190.290">
    <property type="match status" value="1"/>
</dbReference>
<dbReference type="Proteomes" id="UP000565262">
    <property type="component" value="Unassembled WGS sequence"/>
</dbReference>
<dbReference type="AlphaFoldDB" id="A0A839IVJ0"/>
<dbReference type="EMBL" id="JACJFM010000040">
    <property type="protein sequence ID" value="MBB1488968.1"/>
    <property type="molecule type" value="Genomic_DNA"/>
</dbReference>
<evidence type="ECO:0000256" key="2">
    <source>
        <dbReference type="ARBA" id="ARBA00023015"/>
    </source>
</evidence>
<evidence type="ECO:0000256" key="3">
    <source>
        <dbReference type="ARBA" id="ARBA00023125"/>
    </source>
</evidence>
<evidence type="ECO:0000259" key="5">
    <source>
        <dbReference type="PROSITE" id="PS50931"/>
    </source>
</evidence>
<dbReference type="GO" id="GO:0006351">
    <property type="term" value="P:DNA-templated transcription"/>
    <property type="evidence" value="ECO:0007669"/>
    <property type="project" value="TreeGrafter"/>
</dbReference>
<dbReference type="Pfam" id="PF03466">
    <property type="entry name" value="LysR_substrate"/>
    <property type="match status" value="1"/>
</dbReference>
<keyword evidence="2" id="KW-0805">Transcription regulation</keyword>
<dbReference type="Pfam" id="PF00126">
    <property type="entry name" value="HTH_1"/>
    <property type="match status" value="1"/>
</dbReference>
<dbReference type="PROSITE" id="PS50931">
    <property type="entry name" value="HTH_LYSR"/>
    <property type="match status" value="1"/>
</dbReference>
<dbReference type="Gene3D" id="1.10.10.10">
    <property type="entry name" value="Winged helix-like DNA-binding domain superfamily/Winged helix DNA-binding domain"/>
    <property type="match status" value="1"/>
</dbReference>
<protein>
    <submittedName>
        <fullName evidence="6">LysR family transcriptional regulator</fullName>
    </submittedName>
</protein>
<dbReference type="InterPro" id="IPR058163">
    <property type="entry name" value="LysR-type_TF_proteobact-type"/>
</dbReference>
<dbReference type="SUPFAM" id="SSF46785">
    <property type="entry name" value="Winged helix' DNA-binding domain"/>
    <property type="match status" value="1"/>
</dbReference>
<accession>A0A839IVJ0</accession>
<feature type="domain" description="HTH lysR-type" evidence="5">
    <location>
        <begin position="1"/>
        <end position="59"/>
    </location>
</feature>
<evidence type="ECO:0000313" key="7">
    <source>
        <dbReference type="Proteomes" id="UP000565262"/>
    </source>
</evidence>
<dbReference type="PANTHER" id="PTHR30537:SF72">
    <property type="entry name" value="LYSR FAMILY TRANSCRIPTIONAL REGULATOR"/>
    <property type="match status" value="1"/>
</dbReference>
<name>A0A839IVJ0_9GAMM</name>
<dbReference type="PANTHER" id="PTHR30537">
    <property type="entry name" value="HTH-TYPE TRANSCRIPTIONAL REGULATOR"/>
    <property type="match status" value="1"/>
</dbReference>
<comment type="caution">
    <text evidence="6">The sequence shown here is derived from an EMBL/GenBank/DDBJ whole genome shotgun (WGS) entry which is preliminary data.</text>
</comment>
<evidence type="ECO:0000256" key="4">
    <source>
        <dbReference type="ARBA" id="ARBA00023163"/>
    </source>
</evidence>
<dbReference type="SUPFAM" id="SSF53850">
    <property type="entry name" value="Periplasmic binding protein-like II"/>
    <property type="match status" value="1"/>
</dbReference>
<sequence length="296" mass="33806">MDRVKQMQIFARVAERKSFTKAADDLLLPRATVTNQVKQLEKRLKVQLFNRTTRQVDLTNEGEIFYERCLKLLAEIDEAEHLFSNTIPKGMLVINVQGTFTRHFVMPYLKTFINRYPDIHIQIFEDDRYADLVKEGIDCVLRAGPLPDSTLIARKVAEMKQVTLASPEYLQMYGRPEKPEDLKKHFAVGYGLDTSHRPSTLSFRTTAGEIDVSMSSLVTVNSAQMYTAAALGSLGIIQVPRYHLESEIKKGNLIELLNNFELSPMPISILYPKTKHLTSRARVFIDWLTDHLSTIC</sequence>
<keyword evidence="4" id="KW-0804">Transcription</keyword>
<dbReference type="InterPro" id="IPR036390">
    <property type="entry name" value="WH_DNA-bd_sf"/>
</dbReference>
<reference evidence="6 7" key="1">
    <citation type="submission" date="2020-08" db="EMBL/GenBank/DDBJ databases">
        <title>Oceanospirillum sp. nov. isolated from marine sediment.</title>
        <authorList>
            <person name="Ji X."/>
        </authorList>
    </citation>
    <scope>NUCLEOTIDE SEQUENCE [LARGE SCALE GENOMIC DNA]</scope>
    <source>
        <strain evidence="6 7">D5</strain>
    </source>
</reference>
<keyword evidence="7" id="KW-1185">Reference proteome</keyword>
<keyword evidence="3" id="KW-0238">DNA-binding</keyword>
<dbReference type="CDD" id="cd08472">
    <property type="entry name" value="PBP2_CrgA_like_3"/>
    <property type="match status" value="1"/>
</dbReference>
<dbReference type="RefSeq" id="WP_182810740.1">
    <property type="nucleotide sequence ID" value="NZ_JACJFM010000040.1"/>
</dbReference>
<gene>
    <name evidence="6" type="ORF">H4O21_20365</name>
</gene>
<dbReference type="InterPro" id="IPR000847">
    <property type="entry name" value="LysR_HTH_N"/>
</dbReference>
<proteinExistence type="inferred from homology"/>
<comment type="similarity">
    <text evidence="1">Belongs to the LysR transcriptional regulatory family.</text>
</comment>
<dbReference type="GO" id="GO:0003700">
    <property type="term" value="F:DNA-binding transcription factor activity"/>
    <property type="evidence" value="ECO:0007669"/>
    <property type="project" value="InterPro"/>
</dbReference>
<evidence type="ECO:0000256" key="1">
    <source>
        <dbReference type="ARBA" id="ARBA00009437"/>
    </source>
</evidence>
<organism evidence="6 7">
    <name type="scientific">Oceanospirillum sediminis</name>
    <dbReference type="NCBI Taxonomy" id="2760088"/>
    <lineage>
        <taxon>Bacteria</taxon>
        <taxon>Pseudomonadati</taxon>
        <taxon>Pseudomonadota</taxon>
        <taxon>Gammaproteobacteria</taxon>
        <taxon>Oceanospirillales</taxon>
        <taxon>Oceanospirillaceae</taxon>
        <taxon>Oceanospirillum</taxon>
    </lineage>
</organism>